<gene>
    <name evidence="8" type="ORF">NIES593_21875</name>
</gene>
<dbReference type="AlphaFoldDB" id="A0A1U7H7R6"/>
<dbReference type="EMBL" id="MRCB01000048">
    <property type="protein sequence ID" value="OKH18659.1"/>
    <property type="molecule type" value="Genomic_DNA"/>
</dbReference>
<dbReference type="PROSITE" id="PS51441">
    <property type="entry name" value="CPCD_LIKE"/>
    <property type="match status" value="1"/>
</dbReference>
<evidence type="ECO:0000256" key="3">
    <source>
        <dbReference type="ARBA" id="ARBA00022738"/>
    </source>
</evidence>
<evidence type="ECO:0000256" key="5">
    <source>
        <dbReference type="ARBA" id="ARBA00023136"/>
    </source>
</evidence>
<dbReference type="RefSeq" id="WP_073601611.1">
    <property type="nucleotide sequence ID" value="NZ_MRCB01000048.1"/>
</dbReference>
<sequence length="81" mass="9124">MLGKTASDNRVFVYEVAGVRQNTDNDKNSYPFRSSSSVFIKVPYQRMNDEMRRITRMGGTILSIKPWTSNNGSGEQSNDGD</sequence>
<comment type="subcellular location">
    <subcellularLocation>
        <location evidence="1">Cellular thylakoid membrane</location>
        <topology evidence="1">Peripheral membrane protein</topology>
        <orientation evidence="1">Cytoplasmic side</orientation>
    </subcellularLocation>
</comment>
<keyword evidence="5" id="KW-0472">Membrane</keyword>
<evidence type="ECO:0000256" key="1">
    <source>
        <dbReference type="ARBA" id="ARBA00004445"/>
    </source>
</evidence>
<name>A0A1U7H7R6_9CYAN</name>
<comment type="caution">
    <text evidence="8">The sequence shown here is derived from an EMBL/GenBank/DDBJ whole genome shotgun (WGS) entry which is preliminary data.</text>
</comment>
<evidence type="ECO:0000259" key="7">
    <source>
        <dbReference type="PROSITE" id="PS51441"/>
    </source>
</evidence>
<organism evidence="8 9">
    <name type="scientific">Hydrococcus rivularis NIES-593</name>
    <dbReference type="NCBI Taxonomy" id="1921803"/>
    <lineage>
        <taxon>Bacteria</taxon>
        <taxon>Bacillati</taxon>
        <taxon>Cyanobacteriota</taxon>
        <taxon>Cyanophyceae</taxon>
        <taxon>Pleurocapsales</taxon>
        <taxon>Hydrococcaceae</taxon>
        <taxon>Hydrococcus</taxon>
    </lineage>
</organism>
<dbReference type="OrthoDB" id="574405at2"/>
<protein>
    <submittedName>
        <fullName evidence="8">Photosystem I reaction center subunit XII</fullName>
    </submittedName>
</protein>
<dbReference type="InterPro" id="IPR008213">
    <property type="entry name" value="CpcD-like_dom"/>
</dbReference>
<proteinExistence type="predicted"/>
<evidence type="ECO:0000256" key="6">
    <source>
        <dbReference type="PROSITE-ProRule" id="PRU00771"/>
    </source>
</evidence>
<dbReference type="GO" id="GO:0031676">
    <property type="term" value="C:plasma membrane-derived thylakoid membrane"/>
    <property type="evidence" value="ECO:0007669"/>
    <property type="project" value="UniProtKB-SubCell"/>
</dbReference>
<keyword evidence="9" id="KW-1185">Reference proteome</keyword>
<keyword evidence="2" id="KW-0042">Antenna complex</keyword>
<dbReference type="SMART" id="SM01094">
    <property type="entry name" value="CpcD"/>
    <property type="match status" value="1"/>
</dbReference>
<keyword evidence="4" id="KW-0793">Thylakoid</keyword>
<dbReference type="Pfam" id="PF01383">
    <property type="entry name" value="CpcD"/>
    <property type="match status" value="1"/>
</dbReference>
<reference evidence="8 9" key="1">
    <citation type="submission" date="2016-11" db="EMBL/GenBank/DDBJ databases">
        <title>Draft Genome Sequences of Nine Cyanobacterial Strains from Diverse Habitats.</title>
        <authorList>
            <person name="Zhu T."/>
            <person name="Hou S."/>
            <person name="Lu X."/>
            <person name="Hess W.R."/>
        </authorList>
    </citation>
    <scope>NUCLEOTIDE SEQUENCE [LARGE SCALE GENOMIC DNA]</scope>
    <source>
        <strain evidence="8 9">NIES-593</strain>
    </source>
</reference>
<keyword evidence="3 6" id="KW-0605">Phycobilisome</keyword>
<dbReference type="GO" id="GO:0030089">
    <property type="term" value="C:phycobilisome"/>
    <property type="evidence" value="ECO:0007669"/>
    <property type="project" value="UniProtKB-UniRule"/>
</dbReference>
<evidence type="ECO:0000256" key="4">
    <source>
        <dbReference type="ARBA" id="ARBA00023078"/>
    </source>
</evidence>
<dbReference type="STRING" id="1921803.NIES593_21875"/>
<feature type="domain" description="CpcD-like" evidence="7">
    <location>
        <begin position="9"/>
        <end position="67"/>
    </location>
</feature>
<evidence type="ECO:0000313" key="8">
    <source>
        <dbReference type="EMBL" id="OKH18659.1"/>
    </source>
</evidence>
<accession>A0A1U7H7R6</accession>
<evidence type="ECO:0000256" key="2">
    <source>
        <dbReference type="ARBA" id="ARBA00022549"/>
    </source>
</evidence>
<evidence type="ECO:0000313" key="9">
    <source>
        <dbReference type="Proteomes" id="UP000186868"/>
    </source>
</evidence>
<dbReference type="Proteomes" id="UP000186868">
    <property type="component" value="Unassembled WGS sequence"/>
</dbReference>